<organism evidence="2 3">
    <name type="scientific">Novosphingobium ovatum</name>
    <dbReference type="NCBI Taxonomy" id="1908523"/>
    <lineage>
        <taxon>Bacteria</taxon>
        <taxon>Pseudomonadati</taxon>
        <taxon>Pseudomonadota</taxon>
        <taxon>Alphaproteobacteria</taxon>
        <taxon>Sphingomonadales</taxon>
        <taxon>Sphingomonadaceae</taxon>
        <taxon>Novosphingobium</taxon>
    </lineage>
</organism>
<proteinExistence type="predicted"/>
<dbReference type="Proteomes" id="UP000753724">
    <property type="component" value="Unassembled WGS sequence"/>
</dbReference>
<gene>
    <name evidence="2" type="ORF">GTZ99_15660</name>
</gene>
<reference evidence="3" key="1">
    <citation type="submission" date="2020-01" db="EMBL/GenBank/DDBJ databases">
        <title>Sphingomonas sp. strain CSW-10.</title>
        <authorList>
            <person name="Chen W.-M."/>
        </authorList>
    </citation>
    <scope>NUCLEOTIDE SEQUENCE [LARGE SCALE GENOMIC DNA]</scope>
    <source>
        <strain evidence="3">FSY-8</strain>
    </source>
</reference>
<evidence type="ECO:0000313" key="3">
    <source>
        <dbReference type="Proteomes" id="UP000753724"/>
    </source>
</evidence>
<sequence>MPHDNMQAGSTHHAGPSNDDILDLGVSGQFLDPQDEPLVLTHEEEVALVNAEARASMRDSLATLAAVAHPDPAPAPAPAPKGDTSLEEMVRELLRPALSDWLDKNLPAMVERMVQEEIARIVGKQD</sequence>
<dbReference type="Pfam" id="PF10691">
    <property type="entry name" value="DUF2497"/>
    <property type="match status" value="1"/>
</dbReference>
<evidence type="ECO:0000256" key="1">
    <source>
        <dbReference type="SAM" id="MobiDB-lite"/>
    </source>
</evidence>
<keyword evidence="3" id="KW-1185">Reference proteome</keyword>
<comment type="caution">
    <text evidence="2">The sequence shown here is derived from an EMBL/GenBank/DDBJ whole genome shotgun (WGS) entry which is preliminary data.</text>
</comment>
<name>A0ABW9XHG0_9SPHN</name>
<dbReference type="InterPro" id="IPR019632">
    <property type="entry name" value="DUF2497"/>
</dbReference>
<evidence type="ECO:0000313" key="2">
    <source>
        <dbReference type="EMBL" id="NBC37992.1"/>
    </source>
</evidence>
<feature type="region of interest" description="Disordered" evidence="1">
    <location>
        <begin position="1"/>
        <end position="29"/>
    </location>
</feature>
<accession>A0ABW9XHG0</accession>
<protein>
    <submittedName>
        <fullName evidence="2">DUF2497 domain-containing protein</fullName>
    </submittedName>
</protein>
<dbReference type="EMBL" id="JAAAPO010000007">
    <property type="protein sequence ID" value="NBC37992.1"/>
    <property type="molecule type" value="Genomic_DNA"/>
</dbReference>